<dbReference type="InterPro" id="IPR032876">
    <property type="entry name" value="J_dom"/>
</dbReference>
<dbReference type="Pfam" id="PF23666">
    <property type="entry name" value="Rcc01698_C"/>
    <property type="match status" value="1"/>
</dbReference>
<sequence length="1948" mass="210292">MGGKSSTISTSEQRILSLQVQQSSQGLTLPVVYGRTRVTGNLVWYGDFTAIEHKTTTRQGGKGGGGVKQVDIKYTYEAAIAMALCEGPIKGVTAIWRDKEKFLNPSQLRLNVAFGTNEQPVWPHLLQAKHAAQALNYSDTAYLYSPNYELTSSAQIYSHNFEVDGKLGYSADIPDANPADILRDLLTNQNYGCGFPAENMGDLGVYSAYCRAAGIFLSPAYGEQSEAVSNIETLLQQTNSAAVYSQGRLKIIPYGDAPASGNGATYIPNLTPLYDLTDDDFIGDGEDPITVERKTNADAYNQVQVEYLNRANDYNIAVAEVKDQANIEQYGLRPQEAVEMHAICDGAVAKQVAQLLLQRALYVRNEYSFKLGWKYILLEPMDLVTLTDEALGLNRTPVRIIEIEEDEDGVLSVVAEDFPFGTATATHYPTQPSLGYSANYNISPGNAHAPVILEAPLQLTGGEPQIWLATAGGDNWGGAEVWVSTDGDSYVRVGAVHQKARFGNTVSDLPAGAVYDSVNTLRVQIGAGHLDNVTEQESRDFLTACYVDGEFIAYETAELTGVGAYTLGNLTRGGYGSDITEHKAGGKFARLDEALFRYTFDKNWLGRTVWIKLVSFNVFGSGMQELSEVPAYAYTIVGAPLGAISNLRLTSGWHFGKAAVITWDALDGADSYDVEVYAANSQTRLRSVSGLTANTYTYSQADMKQDGGQVRNVVFKVRARAVTGKTGSWTQVVAQNPQLSALTGIALDSGLKQAFFQCAAPQEEDFAGICIWISDNPSVPTTPANLAYDGRDTFVTLNKCGGEPLEAGKTYYIRAAGYDSFDKQGLNISSSHAFTVYEVSAIAKDLGESALNQALKSKINSAQSAEDVNAKISAEAAARAAALRQEAQARAAAVKKTADDAAKALTAKAREIGTEITRVEEKSDNAARTAETLSARLDGLQVGGRNLLSGSMPNWRDAQYSKRFALTEIPEVGETVTVTLWGELGEGRTGFGVYNSYGWGELAKLQKISDGVYRATFRWNAPRNGSGELENAASTHLNVYAYPSTATSVNEWRKIKLERGGVGSDWTIAPEDVTAAVEAEREARVEANQAEARARESLAAEFAGNTANALREIKAVADAQKVQTQSLETLGGRVGQAESNATKLTETVTKNHKATTDALNNLKSTVDGNAAEIGELKRTRTTRADVESVVDSKMTARFQTPDTRDDNQLPSWYYLNYPRQRVTEFKRSAVLSLGGGGYLSLETNVPWDNPTGGVVTQTAYQADGKVLRRRSQVSHTYRPNPPDPAKVQVGLYQIDSESWTEWKADETVDGAQAKADAVKRLAEAANALATAAQADLNEFKRTSSNATGAQAEALQELAAQFGRIKVGGRNYIMGSLPDADYWYFSKNGASKSVGRIENDGLVWEANGETSGVWKQWQVCGYAINGRKPSLPLNELQKGDVVTLSFECRSSVAIRLYYAFAYDVTKGSRVDGINSGVDIQKSDDWVRYSVTHTLINDKPEAYRGSRLLFNPTGLLGRNVLAIRKVKLEKGTLATDWTPAPEDGDAKTEATAAALEDYKKVEAAKDKATAESIQTIRTTVNGNSAAIQQQAKSIDGLEAQYTVKLDTNGHVAGFGLASTTVNSKPTSRFIVNADAFGVGATGQSTAFPFTVDTVRNRVGVDGDLVVNGKAIINRLNAGDIAGDKIQANSIAANRLQAGAVTARELAANAVTADKMQVTDLSAISANMGHVTAGTLSGTVINGSTLNAATVNGGHLNIGNGNFVVDWHGNLFARSGRFEGTVSASRIEGVMFERLITTPSGWSGAARPPGSRSNRYWVARHFIFRKHDARTANAIIQPFYAADSGYIRIMVNGTQFAPISNPGRSSLIYGFRGLRSGSKYAFGAAAPYHSAANMGIEQTETGHPAGNLCRPLPMFLEAGYQEIVVEVYAEFTDGSWGYSDEYMVMDLLYLN</sequence>
<dbReference type="Pfam" id="PF13550">
    <property type="entry name" value="Phage-tail_3"/>
    <property type="match status" value="1"/>
</dbReference>
<organism evidence="5 6">
    <name type="scientific">Bergeriella denitrificans</name>
    <name type="common">Neisseria denitrificans</name>
    <dbReference type="NCBI Taxonomy" id="494"/>
    <lineage>
        <taxon>Bacteria</taxon>
        <taxon>Pseudomonadati</taxon>
        <taxon>Pseudomonadota</taxon>
        <taxon>Betaproteobacteria</taxon>
        <taxon>Neisseriales</taxon>
        <taxon>Neisseriaceae</taxon>
        <taxon>Bergeriella</taxon>
    </lineage>
</organism>
<dbReference type="RefSeq" id="WP_082790371.1">
    <property type="nucleotide sequence ID" value="NZ_CP181246.1"/>
</dbReference>
<evidence type="ECO:0000259" key="2">
    <source>
        <dbReference type="Pfam" id="PF09327"/>
    </source>
</evidence>
<dbReference type="InterPro" id="IPR056490">
    <property type="entry name" value="Rcc01698_C"/>
</dbReference>
<proteinExistence type="predicted"/>
<feature type="coiled-coil region" evidence="1">
    <location>
        <begin position="884"/>
        <end position="922"/>
    </location>
</feature>
<feature type="domain" description="Tip attachment protein J" evidence="3">
    <location>
        <begin position="223"/>
        <end position="404"/>
    </location>
</feature>
<feature type="domain" description="Tip attachment protein J central straight fiber" evidence="2">
    <location>
        <begin position="1589"/>
        <end position="1709"/>
    </location>
</feature>
<protein>
    <submittedName>
        <fullName evidence="5">Phage associated protein</fullName>
    </submittedName>
</protein>
<dbReference type="EMBL" id="UGQS01000002">
    <property type="protein sequence ID" value="STZ77339.1"/>
    <property type="molecule type" value="Genomic_DNA"/>
</dbReference>
<dbReference type="Proteomes" id="UP000254651">
    <property type="component" value="Unassembled WGS sequence"/>
</dbReference>
<gene>
    <name evidence="5" type="ORF">NCTC10295_02156</name>
</gene>
<evidence type="ECO:0000313" key="5">
    <source>
        <dbReference type="EMBL" id="STZ77339.1"/>
    </source>
</evidence>
<feature type="domain" description="Rcc01698-like C-terminal" evidence="4">
    <location>
        <begin position="500"/>
        <end position="588"/>
    </location>
</feature>
<evidence type="ECO:0000259" key="3">
    <source>
        <dbReference type="Pfam" id="PF13550"/>
    </source>
</evidence>
<reference evidence="5 6" key="1">
    <citation type="submission" date="2018-06" db="EMBL/GenBank/DDBJ databases">
        <authorList>
            <consortium name="Pathogen Informatics"/>
            <person name="Doyle S."/>
        </authorList>
    </citation>
    <scope>NUCLEOTIDE SEQUENCE [LARGE SCALE GENOMIC DNA]</scope>
    <source>
        <strain evidence="5 6">NCTC10295</strain>
    </source>
</reference>
<dbReference type="InterPro" id="IPR015406">
    <property type="entry name" value="GpJ_CSF"/>
</dbReference>
<keyword evidence="1" id="KW-0175">Coiled coil</keyword>
<name>A0A378UL13_BERDE</name>
<keyword evidence="6" id="KW-1185">Reference proteome</keyword>
<evidence type="ECO:0000313" key="6">
    <source>
        <dbReference type="Proteomes" id="UP000254651"/>
    </source>
</evidence>
<dbReference type="Pfam" id="PF09327">
    <property type="entry name" value="Phage_Tail_Tip"/>
    <property type="match status" value="1"/>
</dbReference>
<accession>A0A378UL13</accession>
<evidence type="ECO:0000259" key="4">
    <source>
        <dbReference type="Pfam" id="PF23666"/>
    </source>
</evidence>
<evidence type="ECO:0000256" key="1">
    <source>
        <dbReference type="SAM" id="Coils"/>
    </source>
</evidence>